<sequence length="294" mass="31186">MSNYSSTERPAFDMSARVALVTGGGTGIGLCMATGLARNGAKVYITGRRVDVLEKAANSIQCSGLGSLVPLQMDVTDEESINKGVQVVTRAEGRLDILINNAGATIPSSQPDFVAKGMEYYSQGKLPYELETFEGWSQLFRLNTAAPFFVTTAFLDLLTKGANTGGRQTSIVINISSIAASMRTAYPANSLSYGLTKAAVEQITTFMAADLARRKIPVRVVALAPGPFPSEILEKLGNIEDLATQAPANHLSPGPLLRIGLPEEIAMSANLLVANEYVNGVILTIDGGFKLVNL</sequence>
<dbReference type="Proteomes" id="UP000518752">
    <property type="component" value="Unassembled WGS sequence"/>
</dbReference>
<evidence type="ECO:0000313" key="5">
    <source>
        <dbReference type="EMBL" id="KAF5384463.1"/>
    </source>
</evidence>
<dbReference type="PANTHER" id="PTHR43618">
    <property type="entry name" value="7-ALPHA-HYDROXYSTEROID DEHYDROGENASE"/>
    <property type="match status" value="1"/>
</dbReference>
<proteinExistence type="inferred from homology"/>
<evidence type="ECO:0000256" key="1">
    <source>
        <dbReference type="ARBA" id="ARBA00006484"/>
    </source>
</evidence>
<dbReference type="InterPro" id="IPR036291">
    <property type="entry name" value="NAD(P)-bd_dom_sf"/>
</dbReference>
<keyword evidence="3" id="KW-0560">Oxidoreductase</keyword>
<dbReference type="EMBL" id="JAACJN010000002">
    <property type="protein sequence ID" value="KAF5393276.1"/>
    <property type="molecule type" value="Genomic_DNA"/>
</dbReference>
<evidence type="ECO:0000313" key="6">
    <source>
        <dbReference type="EMBL" id="KAF5393276.1"/>
    </source>
</evidence>
<name>A0A8H5MGV2_9AGAR</name>
<reference evidence="6 7" key="1">
    <citation type="journal article" date="2020" name="ISME J.">
        <title>Uncovering the hidden diversity of litter-decomposition mechanisms in mushroom-forming fungi.</title>
        <authorList>
            <person name="Floudas D."/>
            <person name="Bentzer J."/>
            <person name="Ahren D."/>
            <person name="Johansson T."/>
            <person name="Persson P."/>
            <person name="Tunlid A."/>
        </authorList>
    </citation>
    <scope>NUCLEOTIDE SEQUENCE [LARGE SCALE GENOMIC DNA]</scope>
    <source>
        <strain evidence="6 7">CBS 406.79</strain>
    </source>
</reference>
<comment type="caution">
    <text evidence="6">The sequence shown here is derived from an EMBL/GenBank/DDBJ whole genome shotgun (WGS) entry which is preliminary data.</text>
</comment>
<dbReference type="SUPFAM" id="SSF51735">
    <property type="entry name" value="NAD(P)-binding Rossmann-fold domains"/>
    <property type="match status" value="1"/>
</dbReference>
<evidence type="ECO:0000256" key="2">
    <source>
        <dbReference type="ARBA" id="ARBA00022857"/>
    </source>
</evidence>
<evidence type="ECO:0008006" key="8">
    <source>
        <dbReference type="Google" id="ProtNLM"/>
    </source>
</evidence>
<dbReference type="Pfam" id="PF00106">
    <property type="entry name" value="adh_short"/>
    <property type="match status" value="1"/>
</dbReference>
<dbReference type="AlphaFoldDB" id="A0A8H5MGV2"/>
<evidence type="ECO:0000256" key="4">
    <source>
        <dbReference type="RuleBase" id="RU000363"/>
    </source>
</evidence>
<dbReference type="PRINTS" id="PR00081">
    <property type="entry name" value="GDHRDH"/>
</dbReference>
<gene>
    <name evidence="6" type="ORF">D9757_000449</name>
    <name evidence="5" type="ORF">D9757_006495</name>
</gene>
<organism evidence="6 7">
    <name type="scientific">Collybiopsis confluens</name>
    <dbReference type="NCBI Taxonomy" id="2823264"/>
    <lineage>
        <taxon>Eukaryota</taxon>
        <taxon>Fungi</taxon>
        <taxon>Dikarya</taxon>
        <taxon>Basidiomycota</taxon>
        <taxon>Agaricomycotina</taxon>
        <taxon>Agaricomycetes</taxon>
        <taxon>Agaricomycetidae</taxon>
        <taxon>Agaricales</taxon>
        <taxon>Marasmiineae</taxon>
        <taxon>Omphalotaceae</taxon>
        <taxon>Collybiopsis</taxon>
    </lineage>
</organism>
<evidence type="ECO:0000256" key="3">
    <source>
        <dbReference type="ARBA" id="ARBA00023002"/>
    </source>
</evidence>
<dbReference type="EMBL" id="JAACJN010000043">
    <property type="protein sequence ID" value="KAF5384463.1"/>
    <property type="molecule type" value="Genomic_DNA"/>
</dbReference>
<dbReference type="InterPro" id="IPR052178">
    <property type="entry name" value="Sec_Metab_Biosynth_SDR"/>
</dbReference>
<accession>A0A8H5MGV2</accession>
<keyword evidence="7" id="KW-1185">Reference proteome</keyword>
<dbReference type="GO" id="GO:0016491">
    <property type="term" value="F:oxidoreductase activity"/>
    <property type="evidence" value="ECO:0007669"/>
    <property type="project" value="UniProtKB-KW"/>
</dbReference>
<comment type="similarity">
    <text evidence="1 4">Belongs to the short-chain dehydrogenases/reductases (SDR) family.</text>
</comment>
<keyword evidence="2" id="KW-0521">NADP</keyword>
<dbReference type="PRINTS" id="PR00080">
    <property type="entry name" value="SDRFAMILY"/>
</dbReference>
<evidence type="ECO:0000313" key="7">
    <source>
        <dbReference type="Proteomes" id="UP000518752"/>
    </source>
</evidence>
<dbReference type="OrthoDB" id="3819888at2759"/>
<dbReference type="PANTHER" id="PTHR43618:SF4">
    <property type="entry name" value="SHORT CHAIN DEHYDROGENASE_REDUCTASE FAMILY (AFU_ORTHOLOGUE AFUA_7G04540)"/>
    <property type="match status" value="1"/>
</dbReference>
<dbReference type="Gene3D" id="3.40.50.720">
    <property type="entry name" value="NAD(P)-binding Rossmann-like Domain"/>
    <property type="match status" value="1"/>
</dbReference>
<dbReference type="InterPro" id="IPR002347">
    <property type="entry name" value="SDR_fam"/>
</dbReference>
<protein>
    <recommendedName>
        <fullName evidence="8">NAD(P)-binding protein</fullName>
    </recommendedName>
</protein>